<dbReference type="PANTHER" id="PTHR45827:SF2">
    <property type="entry name" value="SORTING NEXIN-9"/>
    <property type="match status" value="1"/>
</dbReference>
<dbReference type="PRINTS" id="PR00452">
    <property type="entry name" value="SH3DOMAIN"/>
</dbReference>
<comment type="similarity">
    <text evidence="2 7">Belongs to the sorting nexin family.</text>
</comment>
<evidence type="ECO:0000256" key="8">
    <source>
        <dbReference type="PIRSR" id="PIRSR027744-1"/>
    </source>
</evidence>
<dbReference type="InterPro" id="IPR001452">
    <property type="entry name" value="SH3_domain"/>
</dbReference>
<keyword evidence="5 7" id="KW-0472">Membrane</keyword>
<dbReference type="InterPro" id="IPR036028">
    <property type="entry name" value="SH3-like_dom_sf"/>
</dbReference>
<dbReference type="GO" id="GO:0016197">
    <property type="term" value="P:endosomal transport"/>
    <property type="evidence" value="ECO:0007669"/>
    <property type="project" value="TreeGrafter"/>
</dbReference>
<feature type="region of interest" description="Disordered" evidence="10">
    <location>
        <begin position="112"/>
        <end position="181"/>
    </location>
</feature>
<dbReference type="Gene3D" id="2.30.30.40">
    <property type="entry name" value="SH3 Domains"/>
    <property type="match status" value="1"/>
</dbReference>
<evidence type="ECO:0000256" key="7">
    <source>
        <dbReference type="PIRNR" id="PIRNR027744"/>
    </source>
</evidence>
<dbReference type="PIRSF" id="PIRSF027744">
    <property type="entry name" value="Snx9"/>
    <property type="match status" value="1"/>
</dbReference>
<feature type="binding site" evidence="8">
    <location>
        <position position="280"/>
    </location>
    <ligand>
        <name>a 1,2-diacyl-sn-glycero-3-phospho-(1D-myo-inositol-4,5-bisphosphate)</name>
        <dbReference type="ChEBI" id="CHEBI:58456"/>
    </ligand>
</feature>
<dbReference type="Pfam" id="PF00787">
    <property type="entry name" value="PX"/>
    <property type="match status" value="1"/>
</dbReference>
<feature type="domain" description="SH3" evidence="11">
    <location>
        <begin position="7"/>
        <end position="69"/>
    </location>
</feature>
<evidence type="ECO:0000256" key="1">
    <source>
        <dbReference type="ARBA" id="ARBA00004180"/>
    </source>
</evidence>
<gene>
    <name evidence="13" type="primary">snx9b</name>
</gene>
<comment type="subcellular location">
    <subcellularLocation>
        <location evidence="1">Cytoplasmic vesicle membrane</location>
        <topology evidence="1">Peripheral membrane protein</topology>
        <orientation evidence="1">Cytoplasmic side</orientation>
    </subcellularLocation>
</comment>
<dbReference type="SUPFAM" id="SSF50044">
    <property type="entry name" value="SH3-domain"/>
    <property type="match status" value="1"/>
</dbReference>
<dbReference type="InterPro" id="IPR001683">
    <property type="entry name" value="PX_dom"/>
</dbReference>
<dbReference type="InterPro" id="IPR014536">
    <property type="entry name" value="Snx9_fam"/>
</dbReference>
<dbReference type="AlphaFoldDB" id="A0A672PK18"/>
<accession>A0A672PK18</accession>
<dbReference type="FunFam" id="3.30.1520.10:FF:000004">
    <property type="entry name" value="Sorting nexin"/>
    <property type="match status" value="1"/>
</dbReference>
<feature type="domain" description="PX" evidence="12">
    <location>
        <begin position="203"/>
        <end position="313"/>
    </location>
</feature>
<evidence type="ECO:0000256" key="10">
    <source>
        <dbReference type="SAM" id="MobiDB-lite"/>
    </source>
</evidence>
<evidence type="ECO:0000256" key="3">
    <source>
        <dbReference type="ARBA" id="ARBA00022443"/>
    </source>
</evidence>
<evidence type="ECO:0000313" key="13">
    <source>
        <dbReference type="Ensembl" id="ENSSGRP00000064110.1"/>
    </source>
</evidence>
<feature type="binding site" evidence="8">
    <location>
        <position position="239"/>
    </location>
    <ligand>
        <name>a 1,2-diacyl-sn-glycero-3-phospho-(1D-myo-inositol-4,5-bisphosphate)</name>
        <dbReference type="ChEBI" id="CHEBI:58456"/>
    </ligand>
</feature>
<feature type="compositionally biased region" description="Acidic residues" evidence="10">
    <location>
        <begin position="147"/>
        <end position="157"/>
    </location>
</feature>
<keyword evidence="4" id="KW-0653">Protein transport</keyword>
<dbReference type="Gene3D" id="3.30.1520.10">
    <property type="entry name" value="Phox-like domain"/>
    <property type="match status" value="1"/>
</dbReference>
<feature type="binding site" evidence="8">
    <location>
        <position position="241"/>
    </location>
    <ligand>
        <name>a 1,2-diacyl-sn-glycero-3-phospho-(1D-myo-inositol-4,5-bisphosphate)</name>
        <dbReference type="ChEBI" id="CHEBI:58456"/>
    </ligand>
</feature>
<keyword evidence="6 7" id="KW-0968">Cytoplasmic vesicle</keyword>
<keyword evidence="3 9" id="KW-0728">SH3 domain</keyword>
<dbReference type="Pfam" id="PF10456">
    <property type="entry name" value="BAR_3_WASP_bdg"/>
    <property type="match status" value="1"/>
</dbReference>
<dbReference type="SMART" id="SM00312">
    <property type="entry name" value="PX"/>
    <property type="match status" value="1"/>
</dbReference>
<dbReference type="InterPro" id="IPR036871">
    <property type="entry name" value="PX_dom_sf"/>
</dbReference>
<proteinExistence type="inferred from homology"/>
<dbReference type="Ensembl" id="ENSSGRT00000068363.1">
    <property type="protein sequence ID" value="ENSSGRP00000064110.1"/>
    <property type="gene ID" value="ENSSGRG00000032181.1"/>
</dbReference>
<dbReference type="GO" id="GO:0000278">
    <property type="term" value="P:mitotic cell cycle"/>
    <property type="evidence" value="ECO:0007669"/>
    <property type="project" value="InterPro"/>
</dbReference>
<evidence type="ECO:0000259" key="12">
    <source>
        <dbReference type="PROSITE" id="PS50195"/>
    </source>
</evidence>
<dbReference type="InterPro" id="IPR027267">
    <property type="entry name" value="AH/BAR_dom_sf"/>
</dbReference>
<evidence type="ECO:0000259" key="11">
    <source>
        <dbReference type="PROSITE" id="PS50002"/>
    </source>
</evidence>
<dbReference type="GO" id="GO:0006897">
    <property type="term" value="P:endocytosis"/>
    <property type="evidence" value="ECO:0007669"/>
    <property type="project" value="TreeGrafter"/>
</dbReference>
<dbReference type="PANTHER" id="PTHR45827">
    <property type="entry name" value="SORTING NEXIN"/>
    <property type="match status" value="1"/>
</dbReference>
<sequence length="549" mass="61720">MFTYACLVSTQAQVLYDFAAELGNNELSIREGETITITNQNIGGGWIEAKNSRGEVGLVPEDYIEVIVVSFDDPSICLKCIINEVGTDGEVTSNGNNPWTVFDNNASGGFSNNWAAQPEGTETGKTSSNAWPSGGHGHPQAYQGPGAEDDEWDEEWDDVKSSGGYAESEAGEGGAINRGGAHDWTYTQESQVGPVWAYPDYQLDCVVADPKKGSKLYGLKSYIEYQVTPTTTNKPVNHRYKHFDWLYERLLEKYGSAIPIPCLPDKQVAGRFEDEFIKMRMERLQGWMTRMCRHPVISSSEVFQLFLSYKDEKDWKMGKRKAEKDETVGVMVFSTIEPEGLPDLDLIEVEQKCEQFNRFTRAMDDGVKDLLTIGNEHWKRCTGPLPKEYQRIGKAFQNLSSVFTSSGYEGEAALTDALTAAGKTYEEIAQMVAEQPKKDLHFLMETNNEYKGLLGCFPDTVGVHKAAIEKVKEADKLVAAGKITPSDKTTMSKRASTMSYSLQAEMNHFHSNRIYDYNRVMQQYLEQQVKFYEMIAEKLRHAHSQFTTM</sequence>
<dbReference type="Gene3D" id="1.20.1270.60">
    <property type="entry name" value="Arfaptin homology (AH) domain/BAR domain"/>
    <property type="match status" value="1"/>
</dbReference>
<dbReference type="CDD" id="cd11898">
    <property type="entry name" value="SH3_SNX9"/>
    <property type="match status" value="1"/>
</dbReference>
<dbReference type="SUPFAM" id="SSF64268">
    <property type="entry name" value="PX domain"/>
    <property type="match status" value="1"/>
</dbReference>
<keyword evidence="4" id="KW-0813">Transport</keyword>
<dbReference type="SMART" id="SM00326">
    <property type="entry name" value="SH3"/>
    <property type="match status" value="1"/>
</dbReference>
<dbReference type="GO" id="GO:0036089">
    <property type="term" value="P:cleavage furrow formation"/>
    <property type="evidence" value="ECO:0007669"/>
    <property type="project" value="TreeGrafter"/>
</dbReference>
<evidence type="ECO:0000256" key="9">
    <source>
        <dbReference type="PROSITE-ProRule" id="PRU00192"/>
    </source>
</evidence>
<dbReference type="GO" id="GO:0097320">
    <property type="term" value="P:plasma membrane tubulation"/>
    <property type="evidence" value="ECO:0007669"/>
    <property type="project" value="TreeGrafter"/>
</dbReference>
<dbReference type="InterPro" id="IPR035558">
    <property type="entry name" value="SNX9_SH3"/>
</dbReference>
<dbReference type="InterPro" id="IPR019497">
    <property type="entry name" value="Sorting_nexin_WASP-bd-dom"/>
</dbReference>
<keyword evidence="14" id="KW-1185">Reference proteome</keyword>
<evidence type="ECO:0000256" key="2">
    <source>
        <dbReference type="ARBA" id="ARBA00010883"/>
    </source>
</evidence>
<organism evidence="13 14">
    <name type="scientific">Sinocyclocheilus grahami</name>
    <name type="common">Dianchi golden-line fish</name>
    <name type="synonym">Barbus grahami</name>
    <dbReference type="NCBI Taxonomy" id="75366"/>
    <lineage>
        <taxon>Eukaryota</taxon>
        <taxon>Metazoa</taxon>
        <taxon>Chordata</taxon>
        <taxon>Craniata</taxon>
        <taxon>Vertebrata</taxon>
        <taxon>Euteleostomi</taxon>
        <taxon>Actinopterygii</taxon>
        <taxon>Neopterygii</taxon>
        <taxon>Teleostei</taxon>
        <taxon>Ostariophysi</taxon>
        <taxon>Cypriniformes</taxon>
        <taxon>Cyprinidae</taxon>
        <taxon>Cyprininae</taxon>
        <taxon>Sinocyclocheilus</taxon>
    </lineage>
</organism>
<dbReference type="GO" id="GO:0015031">
    <property type="term" value="P:protein transport"/>
    <property type="evidence" value="ECO:0007669"/>
    <property type="project" value="UniProtKB-KW"/>
</dbReference>
<evidence type="ECO:0000256" key="6">
    <source>
        <dbReference type="ARBA" id="ARBA00023329"/>
    </source>
</evidence>
<dbReference type="Pfam" id="PF00018">
    <property type="entry name" value="SH3_1"/>
    <property type="match status" value="1"/>
</dbReference>
<dbReference type="PROSITE" id="PS50195">
    <property type="entry name" value="PX"/>
    <property type="match status" value="1"/>
</dbReference>
<name>A0A672PK18_SINGR</name>
<dbReference type="Proteomes" id="UP000472262">
    <property type="component" value="Unassembled WGS sequence"/>
</dbReference>
<protein>
    <recommendedName>
        <fullName evidence="7">Sorting nexin</fullName>
    </recommendedName>
</protein>
<evidence type="ECO:0000313" key="14">
    <source>
        <dbReference type="Proteomes" id="UP000472262"/>
    </source>
</evidence>
<evidence type="ECO:0000256" key="5">
    <source>
        <dbReference type="ARBA" id="ARBA00023136"/>
    </source>
</evidence>
<dbReference type="PROSITE" id="PS50002">
    <property type="entry name" value="SH3"/>
    <property type="match status" value="1"/>
</dbReference>
<reference evidence="13" key="2">
    <citation type="submission" date="2025-09" db="UniProtKB">
        <authorList>
            <consortium name="Ensembl"/>
        </authorList>
    </citation>
    <scope>IDENTIFICATION</scope>
</reference>
<dbReference type="GO" id="GO:0005886">
    <property type="term" value="C:plasma membrane"/>
    <property type="evidence" value="ECO:0007669"/>
    <property type="project" value="TreeGrafter"/>
</dbReference>
<dbReference type="GO" id="GO:0030659">
    <property type="term" value="C:cytoplasmic vesicle membrane"/>
    <property type="evidence" value="ECO:0007669"/>
    <property type="project" value="UniProtKB-SubCell"/>
</dbReference>
<evidence type="ECO:0000256" key="4">
    <source>
        <dbReference type="ARBA" id="ARBA00022927"/>
    </source>
</evidence>
<reference evidence="13" key="1">
    <citation type="submission" date="2025-08" db="UniProtKB">
        <authorList>
            <consortium name="Ensembl"/>
        </authorList>
    </citation>
    <scope>IDENTIFICATION</scope>
</reference>
<dbReference type="GO" id="GO:0035091">
    <property type="term" value="F:phosphatidylinositol binding"/>
    <property type="evidence" value="ECO:0007669"/>
    <property type="project" value="InterPro"/>
</dbReference>